<dbReference type="Proteomes" id="UP000722485">
    <property type="component" value="Unassembled WGS sequence"/>
</dbReference>
<evidence type="ECO:0000256" key="1">
    <source>
        <dbReference type="SAM" id="MobiDB-lite"/>
    </source>
</evidence>
<name>A0A9P5GTD9_9HYPO</name>
<dbReference type="OrthoDB" id="25896at2759"/>
<evidence type="ECO:0000313" key="3">
    <source>
        <dbReference type="Proteomes" id="UP000722485"/>
    </source>
</evidence>
<dbReference type="AlphaFoldDB" id="A0A9P5GTD9"/>
<reference evidence="2" key="1">
    <citation type="submission" date="2020-03" db="EMBL/GenBank/DDBJ databases">
        <title>Draft Genome Sequence of Cylindrodendrum hubeiense.</title>
        <authorList>
            <person name="Buettner E."/>
            <person name="Kellner H."/>
        </authorList>
    </citation>
    <scope>NUCLEOTIDE SEQUENCE</scope>
    <source>
        <strain evidence="2">IHI 201604</strain>
    </source>
</reference>
<gene>
    <name evidence="2" type="ORF">G7Z17_g13545</name>
</gene>
<sequence length="77" mass="8553">MQQALLMATAIPGTPGYESGMDGGYFDGMPRGSFRVGRDRRSWLFSPGFSPAVTVDQASGQELVQQDRHQKERRKCC</sequence>
<dbReference type="EMBL" id="JAANBB010000843">
    <property type="protein sequence ID" value="KAF7533203.1"/>
    <property type="molecule type" value="Genomic_DNA"/>
</dbReference>
<proteinExistence type="predicted"/>
<evidence type="ECO:0000313" key="2">
    <source>
        <dbReference type="EMBL" id="KAF7533203.1"/>
    </source>
</evidence>
<protein>
    <submittedName>
        <fullName evidence="2">Uncharacterized protein</fullName>
    </submittedName>
</protein>
<keyword evidence="3" id="KW-1185">Reference proteome</keyword>
<feature type="region of interest" description="Disordered" evidence="1">
    <location>
        <begin position="56"/>
        <end position="77"/>
    </location>
</feature>
<organism evidence="2 3">
    <name type="scientific">Cylindrodendrum hubeiense</name>
    <dbReference type="NCBI Taxonomy" id="595255"/>
    <lineage>
        <taxon>Eukaryota</taxon>
        <taxon>Fungi</taxon>
        <taxon>Dikarya</taxon>
        <taxon>Ascomycota</taxon>
        <taxon>Pezizomycotina</taxon>
        <taxon>Sordariomycetes</taxon>
        <taxon>Hypocreomycetidae</taxon>
        <taxon>Hypocreales</taxon>
        <taxon>Nectriaceae</taxon>
        <taxon>Cylindrodendrum</taxon>
    </lineage>
</organism>
<accession>A0A9P5GTD9</accession>
<comment type="caution">
    <text evidence="2">The sequence shown here is derived from an EMBL/GenBank/DDBJ whole genome shotgun (WGS) entry which is preliminary data.</text>
</comment>